<name>A0A449BKY3_9MOLU</name>
<dbReference type="FunFam" id="3.40.50.620:FF:000037">
    <property type="entry name" value="Glutamine--tRNA ligase cytoplasmic"/>
    <property type="match status" value="1"/>
</dbReference>
<dbReference type="KEGG" id="ahk:NCTC10172_01144"/>
<evidence type="ECO:0000256" key="7">
    <source>
        <dbReference type="ARBA" id="ARBA00023146"/>
    </source>
</evidence>
<dbReference type="GO" id="GO:0006425">
    <property type="term" value="P:glutaminyl-tRNA aminoacylation"/>
    <property type="evidence" value="ECO:0007669"/>
    <property type="project" value="UniProtKB-UniRule"/>
</dbReference>
<evidence type="ECO:0000313" key="14">
    <source>
        <dbReference type="EMBL" id="VEU83094.1"/>
    </source>
</evidence>
<dbReference type="Pfam" id="PF00749">
    <property type="entry name" value="tRNA-synt_1c"/>
    <property type="match status" value="1"/>
</dbReference>
<dbReference type="STRING" id="1408416.GCA_000702765_01320"/>
<evidence type="ECO:0000256" key="10">
    <source>
        <dbReference type="RuleBase" id="RU363037"/>
    </source>
</evidence>
<dbReference type="InterPro" id="IPR049437">
    <property type="entry name" value="tRNA-synt_1c_C2"/>
</dbReference>
<dbReference type="EMBL" id="LR215050">
    <property type="protein sequence ID" value="VEU83094.1"/>
    <property type="molecule type" value="Genomic_DNA"/>
</dbReference>
<keyword evidence="4 10" id="KW-0547">Nucleotide-binding</keyword>
<evidence type="ECO:0000259" key="11">
    <source>
        <dbReference type="Pfam" id="PF00749"/>
    </source>
</evidence>
<keyword evidence="6 10" id="KW-0648">Protein biosynthesis</keyword>
<evidence type="ECO:0000256" key="5">
    <source>
        <dbReference type="ARBA" id="ARBA00022840"/>
    </source>
</evidence>
<dbReference type="PANTHER" id="PTHR43097:SF5">
    <property type="entry name" value="GLUTAMATE--TRNA LIGASE"/>
    <property type="match status" value="1"/>
</dbReference>
<evidence type="ECO:0000259" key="13">
    <source>
        <dbReference type="Pfam" id="PF20974"/>
    </source>
</evidence>
<proteinExistence type="inferred from homology"/>
<protein>
    <recommendedName>
        <fullName evidence="1 9">Glutamine--tRNA ligase</fullName>
        <ecNumber evidence="1 9">6.1.1.18</ecNumber>
    </recommendedName>
</protein>
<comment type="similarity">
    <text evidence="10">Belongs to the class-I aminoacyl-tRNA synthetase family.</text>
</comment>
<keyword evidence="2" id="KW-0963">Cytoplasm</keyword>
<dbReference type="NCBIfam" id="TIGR00440">
    <property type="entry name" value="glnS"/>
    <property type="match status" value="1"/>
</dbReference>
<dbReference type="RefSeq" id="WP_035370058.1">
    <property type="nucleotide sequence ID" value="NZ_LR215050.1"/>
</dbReference>
<dbReference type="SUPFAM" id="SSF50715">
    <property type="entry name" value="Ribosomal protein L25-like"/>
    <property type="match status" value="1"/>
</dbReference>
<accession>A0A449BKY3</accession>
<dbReference type="GO" id="GO:0005524">
    <property type="term" value="F:ATP binding"/>
    <property type="evidence" value="ECO:0007669"/>
    <property type="project" value="UniProtKB-KW"/>
</dbReference>
<dbReference type="GO" id="GO:0004819">
    <property type="term" value="F:glutamine-tRNA ligase activity"/>
    <property type="evidence" value="ECO:0007669"/>
    <property type="project" value="UniProtKB-UniRule"/>
</dbReference>
<dbReference type="InterPro" id="IPR004514">
    <property type="entry name" value="Gln-tRNA-synth"/>
</dbReference>
<comment type="catalytic activity">
    <reaction evidence="8">
        <text>tRNA(Gln) + L-glutamine + ATP = L-glutaminyl-tRNA(Gln) + AMP + diphosphate</text>
        <dbReference type="Rhea" id="RHEA:20121"/>
        <dbReference type="Rhea" id="RHEA-COMP:9662"/>
        <dbReference type="Rhea" id="RHEA-COMP:9681"/>
        <dbReference type="ChEBI" id="CHEBI:30616"/>
        <dbReference type="ChEBI" id="CHEBI:33019"/>
        <dbReference type="ChEBI" id="CHEBI:58359"/>
        <dbReference type="ChEBI" id="CHEBI:78442"/>
        <dbReference type="ChEBI" id="CHEBI:78521"/>
        <dbReference type="ChEBI" id="CHEBI:456215"/>
        <dbReference type="EC" id="6.1.1.18"/>
    </reaction>
</comment>
<organism evidence="14 15">
    <name type="scientific">Acholeplasma hippikon</name>
    <dbReference type="NCBI Taxonomy" id="264636"/>
    <lineage>
        <taxon>Bacteria</taxon>
        <taxon>Bacillati</taxon>
        <taxon>Mycoplasmatota</taxon>
        <taxon>Mollicutes</taxon>
        <taxon>Acholeplasmatales</taxon>
        <taxon>Acholeplasmataceae</taxon>
        <taxon>Acholeplasma</taxon>
    </lineage>
</organism>
<keyword evidence="3 10" id="KW-0436">Ligase</keyword>
<keyword evidence="15" id="KW-1185">Reference proteome</keyword>
<feature type="domain" description="Glutamyl/glutaminyl-tRNA synthetase class Ib anti-codon binding" evidence="12">
    <location>
        <begin position="336"/>
        <end position="436"/>
    </location>
</feature>
<dbReference type="Pfam" id="PF03950">
    <property type="entry name" value="tRNA-synt_1c_C"/>
    <property type="match status" value="1"/>
</dbReference>
<dbReference type="Gene3D" id="2.40.240.10">
    <property type="entry name" value="Ribosomal Protein L25, Chain P"/>
    <property type="match status" value="2"/>
</dbReference>
<dbReference type="InterPro" id="IPR020058">
    <property type="entry name" value="Glu/Gln-tRNA-synth_Ib_cat-dom"/>
</dbReference>
<evidence type="ECO:0000256" key="4">
    <source>
        <dbReference type="ARBA" id="ARBA00022741"/>
    </source>
</evidence>
<reference evidence="14 15" key="1">
    <citation type="submission" date="2019-01" db="EMBL/GenBank/DDBJ databases">
        <authorList>
            <consortium name="Pathogen Informatics"/>
        </authorList>
    </citation>
    <scope>NUCLEOTIDE SEQUENCE [LARGE SCALE GENOMIC DNA]</scope>
    <source>
        <strain evidence="14 15">NCTC10172</strain>
    </source>
</reference>
<dbReference type="PRINTS" id="PR00987">
    <property type="entry name" value="TRNASYNTHGLU"/>
</dbReference>
<evidence type="ECO:0000256" key="6">
    <source>
        <dbReference type="ARBA" id="ARBA00022917"/>
    </source>
</evidence>
<dbReference type="AlphaFoldDB" id="A0A449BKY3"/>
<dbReference type="InterPro" id="IPR050132">
    <property type="entry name" value="Gln/Glu-tRNA_Ligase"/>
</dbReference>
<dbReference type="InterPro" id="IPR020059">
    <property type="entry name" value="Glu/Gln-tRNA-synth_Ib_codon-bd"/>
</dbReference>
<keyword evidence="5 10" id="KW-0067">ATP-binding</keyword>
<dbReference type="InterPro" id="IPR011035">
    <property type="entry name" value="Ribosomal_bL25/Gln-tRNA_synth"/>
</dbReference>
<dbReference type="Proteomes" id="UP000290909">
    <property type="component" value="Chromosome"/>
</dbReference>
<feature type="domain" description="tRNA synthetases class I (E and Q) anti-codon binding" evidence="13">
    <location>
        <begin position="453"/>
        <end position="521"/>
    </location>
</feature>
<evidence type="ECO:0000256" key="9">
    <source>
        <dbReference type="NCBIfam" id="TIGR00440"/>
    </source>
</evidence>
<dbReference type="InterPro" id="IPR001412">
    <property type="entry name" value="aa-tRNA-synth_I_CS"/>
</dbReference>
<dbReference type="SUPFAM" id="SSF52374">
    <property type="entry name" value="Nucleotidylyl transferase"/>
    <property type="match status" value="1"/>
</dbReference>
<keyword evidence="7 10" id="KW-0030">Aminoacyl-tRNA synthetase</keyword>
<sequence length="544" mass="62956">MENQSNFIKSIMEEDLKTGKHSSIITRFPPEPNGFLHIGHARAIITNFELAKAFGGYTNLRYDDTNPSKEDDIYVKGILEDVKWLGYEPHGVYFASNYFTEMYERAKLLIRKGLAYVDDQTAEEIAKTRGDVVTPGIPSPYRNRSVEENLELFEAMKEGKFKEGEKVLRAKIDMASPNMNMRDPVLYRISFAHHHNTGDMWKIYPMYDYAHPIEDAIEGITHSLCSLEFEDHRPLYDWVVRETEMPLVPRQIEFGRLGIENTVMSKRYLKFLVDQGLVDGWDDPRMPTIGGLRRKGYTKEAIRAFILSTGLSKVNSEVSVDMLESFVREDLQAKTKRVFAVVNPLKVTITNYPEDKLEFVEVENNPDLSILGRRKVAFGRNIYIEKDDFVEVKPDNKFKRLSLGGEVRLFHTYFIKAYDVIKDKNGEVIEVLATYDPQTKSGSGFKDRKPDGTIHFVEATTAIPAQFNFYKNLLLDDQSLPLEQRFNKDSLEIKHGFIESALKDVQHQEKFQFVRNGYFNCYFDKKHKNHYVFNEVVALKSSYK</sequence>
<dbReference type="InterPro" id="IPR000924">
    <property type="entry name" value="Glu/Gln-tRNA-synth"/>
</dbReference>
<dbReference type="Pfam" id="PF20974">
    <property type="entry name" value="tRNA-synt_1c_C2"/>
    <property type="match status" value="1"/>
</dbReference>
<dbReference type="InterPro" id="IPR020056">
    <property type="entry name" value="Rbsml_bL25/Gln-tRNA_synth_N"/>
</dbReference>
<dbReference type="PROSITE" id="PS00178">
    <property type="entry name" value="AA_TRNA_LIGASE_I"/>
    <property type="match status" value="1"/>
</dbReference>
<evidence type="ECO:0000313" key="15">
    <source>
        <dbReference type="Proteomes" id="UP000290909"/>
    </source>
</evidence>
<evidence type="ECO:0000256" key="1">
    <source>
        <dbReference type="ARBA" id="ARBA00012836"/>
    </source>
</evidence>
<gene>
    <name evidence="14" type="primary">glnS</name>
    <name evidence="14" type="ORF">NCTC10172_01144</name>
</gene>
<dbReference type="EC" id="6.1.1.18" evidence="1 9"/>
<dbReference type="PANTHER" id="PTHR43097">
    <property type="entry name" value="GLUTAMINE-TRNA LIGASE"/>
    <property type="match status" value="1"/>
</dbReference>
<evidence type="ECO:0000256" key="3">
    <source>
        <dbReference type="ARBA" id="ARBA00022598"/>
    </source>
</evidence>
<evidence type="ECO:0000256" key="2">
    <source>
        <dbReference type="ARBA" id="ARBA00022490"/>
    </source>
</evidence>
<dbReference type="GO" id="GO:0005829">
    <property type="term" value="C:cytosol"/>
    <property type="evidence" value="ECO:0007669"/>
    <property type="project" value="TreeGrafter"/>
</dbReference>
<feature type="domain" description="Glutamyl/glutaminyl-tRNA synthetase class Ib catalytic" evidence="11">
    <location>
        <begin position="24"/>
        <end position="332"/>
    </location>
</feature>
<dbReference type="Gene3D" id="3.40.50.620">
    <property type="entry name" value="HUPs"/>
    <property type="match status" value="1"/>
</dbReference>
<dbReference type="NCBIfam" id="NF011291">
    <property type="entry name" value="PRK14703.1"/>
    <property type="match status" value="1"/>
</dbReference>
<evidence type="ECO:0000256" key="8">
    <source>
        <dbReference type="ARBA" id="ARBA00048270"/>
    </source>
</evidence>
<dbReference type="InterPro" id="IPR014729">
    <property type="entry name" value="Rossmann-like_a/b/a_fold"/>
</dbReference>
<evidence type="ECO:0000259" key="12">
    <source>
        <dbReference type="Pfam" id="PF03950"/>
    </source>
</evidence>